<proteinExistence type="predicted"/>
<dbReference type="AlphaFoldDB" id="A0A5R9DRQ3"/>
<name>A0A5R9DRQ3_9ACTN</name>
<organism evidence="1 2">
    <name type="scientific">Streptomyces marianii</name>
    <dbReference type="NCBI Taxonomy" id="1817406"/>
    <lineage>
        <taxon>Bacteria</taxon>
        <taxon>Bacillati</taxon>
        <taxon>Actinomycetota</taxon>
        <taxon>Actinomycetes</taxon>
        <taxon>Kitasatosporales</taxon>
        <taxon>Streptomycetaceae</taxon>
        <taxon>Streptomyces</taxon>
    </lineage>
</organism>
<comment type="caution">
    <text evidence="1">The sequence shown here is derived from an EMBL/GenBank/DDBJ whole genome shotgun (WGS) entry which is preliminary data.</text>
</comment>
<dbReference type="OrthoDB" id="3527174at2"/>
<gene>
    <name evidence="1" type="ORF">FEF34_37840</name>
</gene>
<dbReference type="RefSeq" id="WP_138057981.1">
    <property type="nucleotide sequence ID" value="NZ_VAWE01000002.1"/>
</dbReference>
<evidence type="ECO:0000313" key="1">
    <source>
        <dbReference type="EMBL" id="TLQ39169.1"/>
    </source>
</evidence>
<accession>A0A5R9DRQ3</accession>
<dbReference type="EMBL" id="VAWE01000002">
    <property type="protein sequence ID" value="TLQ39169.1"/>
    <property type="molecule type" value="Genomic_DNA"/>
</dbReference>
<protein>
    <submittedName>
        <fullName evidence="1">Uncharacterized protein</fullName>
    </submittedName>
</protein>
<sequence>MEETGRVGGITTVTVKLDEAVAVEARRRAEDGKRARAVLSAEDRWYTYRLPREEAARVRAAWRAEVERLRLAGELLDTLDVLGAFGVRAELRARGWDRRWPPLPPEAPAEKGRWPGSRDRRYSGSLTLRLPAELAAQTRAGCWDVSKEAIAKLRRWRDRNPGTVRDVDQLRLYEQHAANITTPGDIWRAAIRHTLTIT</sequence>
<reference evidence="1 2" key="1">
    <citation type="submission" date="2019-05" db="EMBL/GenBank/DDBJ databases">
        <title>Streptomyces marianii sp. nov., a novel marine actinomycete from southern coast of India.</title>
        <authorList>
            <person name="Iniyan A.M."/>
            <person name="Wink J."/>
            <person name="Ramprasad E."/>
            <person name="Ramana C.V."/>
            <person name="Bunk B."/>
            <person name="Sproer C."/>
            <person name="Joseph F.-J.R.S."/>
            <person name="Vincent S.G.P."/>
        </authorList>
    </citation>
    <scope>NUCLEOTIDE SEQUENCE [LARGE SCALE GENOMIC DNA]</scope>
    <source>
        <strain evidence="1 2">ICN19</strain>
    </source>
</reference>
<dbReference type="Proteomes" id="UP000305921">
    <property type="component" value="Unassembled WGS sequence"/>
</dbReference>
<keyword evidence="2" id="KW-1185">Reference proteome</keyword>
<evidence type="ECO:0000313" key="2">
    <source>
        <dbReference type="Proteomes" id="UP000305921"/>
    </source>
</evidence>